<dbReference type="AlphaFoldDB" id="A0A2W4YWQ1"/>
<dbReference type="SUPFAM" id="SSF54523">
    <property type="entry name" value="Pili subunits"/>
    <property type="match status" value="1"/>
</dbReference>
<evidence type="ECO:0000313" key="1">
    <source>
        <dbReference type="EMBL" id="PZO74510.1"/>
    </source>
</evidence>
<proteinExistence type="predicted"/>
<evidence type="ECO:0000313" key="2">
    <source>
        <dbReference type="Proteomes" id="UP000248614"/>
    </source>
</evidence>
<organism evidence="1 2">
    <name type="scientific">Sphingomonas hengshuiensis</name>
    <dbReference type="NCBI Taxonomy" id="1609977"/>
    <lineage>
        <taxon>Bacteria</taxon>
        <taxon>Pseudomonadati</taxon>
        <taxon>Pseudomonadota</taxon>
        <taxon>Alphaproteobacteria</taxon>
        <taxon>Sphingomonadales</taxon>
        <taxon>Sphingomonadaceae</taxon>
        <taxon>Sphingomonas</taxon>
    </lineage>
</organism>
<sequence>MTLIEMLIVLAIIGVAAGAVSLGIGSATRAPNVEAEARRLANRLQAAADDAMLGDQLIALTTDTHGYGFARVGAGGLTPQTEGPLAFHTLPGGMVMTLDAAPPVILGVDGTGQPLGATVSGGDQTWRVHYDGITARATKVTS</sequence>
<protein>
    <submittedName>
        <fullName evidence="1">Type II secretion system protein GspH</fullName>
    </submittedName>
</protein>
<accession>A0A2W4YWQ1</accession>
<dbReference type="Gene3D" id="3.55.40.10">
    <property type="entry name" value="minor pseudopilin epsh domain"/>
    <property type="match status" value="1"/>
</dbReference>
<dbReference type="InterPro" id="IPR045584">
    <property type="entry name" value="Pilin-like"/>
</dbReference>
<dbReference type="NCBIfam" id="TIGR02532">
    <property type="entry name" value="IV_pilin_GFxxxE"/>
    <property type="match status" value="1"/>
</dbReference>
<dbReference type="InterPro" id="IPR012902">
    <property type="entry name" value="N_methyl_site"/>
</dbReference>
<reference evidence="1 2" key="1">
    <citation type="submission" date="2017-08" db="EMBL/GenBank/DDBJ databases">
        <title>Infants hospitalized years apart are colonized by the same room-sourced microbial strains.</title>
        <authorList>
            <person name="Brooks B."/>
            <person name="Olm M.R."/>
            <person name="Firek B.A."/>
            <person name="Baker R."/>
            <person name="Thomas B.C."/>
            <person name="Morowitz M.J."/>
            <person name="Banfield J.F."/>
        </authorList>
    </citation>
    <scope>NUCLEOTIDE SEQUENCE [LARGE SCALE GENOMIC DNA]</scope>
    <source>
        <strain evidence="1">S2_018_000_R3_110</strain>
    </source>
</reference>
<name>A0A2W4YWQ1_9SPHN</name>
<dbReference type="EMBL" id="QFNF01000041">
    <property type="protein sequence ID" value="PZO74510.1"/>
    <property type="molecule type" value="Genomic_DNA"/>
</dbReference>
<comment type="caution">
    <text evidence="1">The sequence shown here is derived from an EMBL/GenBank/DDBJ whole genome shotgun (WGS) entry which is preliminary data.</text>
</comment>
<dbReference type="Proteomes" id="UP000248614">
    <property type="component" value="Unassembled WGS sequence"/>
</dbReference>
<gene>
    <name evidence="1" type="primary">gspH</name>
    <name evidence="1" type="ORF">DI632_13280</name>
</gene>